<reference evidence="1" key="1">
    <citation type="journal article" date="2023" name="Front. Mar. Sci.">
        <title>A new Merluccius polli reference genome to investigate the effects of global change in West African waters.</title>
        <authorList>
            <person name="Mateo J.L."/>
            <person name="Blanco-Fernandez C."/>
            <person name="Garcia-Vazquez E."/>
            <person name="Machado-Schiaffino G."/>
        </authorList>
    </citation>
    <scope>NUCLEOTIDE SEQUENCE</scope>
    <source>
        <strain evidence="1">C29</strain>
        <tissue evidence="1">Fin</tissue>
    </source>
</reference>
<keyword evidence="2" id="KW-1185">Reference proteome</keyword>
<dbReference type="EMBL" id="JAOPHQ010005996">
    <property type="protein sequence ID" value="KAK0133316.1"/>
    <property type="molecule type" value="Genomic_DNA"/>
</dbReference>
<gene>
    <name evidence="1" type="ORF">N1851_031177</name>
</gene>
<dbReference type="Proteomes" id="UP001174136">
    <property type="component" value="Unassembled WGS sequence"/>
</dbReference>
<protein>
    <submittedName>
        <fullName evidence="1">Uncharacterized protein</fullName>
    </submittedName>
</protein>
<comment type="caution">
    <text evidence="1">The sequence shown here is derived from an EMBL/GenBank/DDBJ whole genome shotgun (WGS) entry which is preliminary data.</text>
</comment>
<name>A0AA47M484_MERPO</name>
<dbReference type="PANTHER" id="PTHR46791:SF14">
    <property type="match status" value="1"/>
</dbReference>
<proteinExistence type="predicted"/>
<organism evidence="1 2">
    <name type="scientific">Merluccius polli</name>
    <name type="common">Benguela hake</name>
    <name type="synonym">Merluccius cadenati</name>
    <dbReference type="NCBI Taxonomy" id="89951"/>
    <lineage>
        <taxon>Eukaryota</taxon>
        <taxon>Metazoa</taxon>
        <taxon>Chordata</taxon>
        <taxon>Craniata</taxon>
        <taxon>Vertebrata</taxon>
        <taxon>Euteleostomi</taxon>
        <taxon>Actinopterygii</taxon>
        <taxon>Neopterygii</taxon>
        <taxon>Teleostei</taxon>
        <taxon>Neoteleostei</taxon>
        <taxon>Acanthomorphata</taxon>
        <taxon>Zeiogadaria</taxon>
        <taxon>Gadariae</taxon>
        <taxon>Gadiformes</taxon>
        <taxon>Gadoidei</taxon>
        <taxon>Merlucciidae</taxon>
        <taxon>Merluccius</taxon>
    </lineage>
</organism>
<dbReference type="PANTHER" id="PTHR46791">
    <property type="entry name" value="EXPRESSED PROTEIN"/>
    <property type="match status" value="1"/>
</dbReference>
<accession>A0AA47M484</accession>
<dbReference type="AlphaFoldDB" id="A0AA47M484"/>
<evidence type="ECO:0000313" key="1">
    <source>
        <dbReference type="EMBL" id="KAK0133316.1"/>
    </source>
</evidence>
<evidence type="ECO:0000313" key="2">
    <source>
        <dbReference type="Proteomes" id="UP001174136"/>
    </source>
</evidence>
<sequence length="192" mass="22094">MERLMAFQDSFIVEGLQQCYSTNSNPKIIAGYFIAEVEKRMGTAARIRADLGTENVTMAELQRLLRWSTHRHVRIESGWGFLRTHHAQDWMNRFHKLKDHDCFSGDFLDKQLVLFTCLNIIKERYIILCSHWYFSSTGIAAASCTLVQYPHYPQKQKCSSSKWTSNSHVHCPSSIWMTRSPERGLSGSSGSL</sequence>